<feature type="compositionally biased region" description="Low complexity" evidence="1">
    <location>
        <begin position="14"/>
        <end position="30"/>
    </location>
</feature>
<evidence type="ECO:0000313" key="2">
    <source>
        <dbReference type="EMBL" id="WVZ24867.1"/>
    </source>
</evidence>
<feature type="compositionally biased region" description="Polar residues" evidence="1">
    <location>
        <begin position="1"/>
        <end position="13"/>
    </location>
</feature>
<proteinExistence type="predicted"/>
<keyword evidence="3" id="KW-1185">Reference proteome</keyword>
<evidence type="ECO:0000313" key="3">
    <source>
        <dbReference type="Proteomes" id="UP001374535"/>
    </source>
</evidence>
<dbReference type="AlphaFoldDB" id="A0AAQ3PBZ6"/>
<gene>
    <name evidence="2" type="ORF">V8G54_003411</name>
</gene>
<dbReference type="EMBL" id="CP144700">
    <property type="protein sequence ID" value="WVZ24867.1"/>
    <property type="molecule type" value="Genomic_DNA"/>
</dbReference>
<accession>A0AAQ3PBZ6</accession>
<evidence type="ECO:0000256" key="1">
    <source>
        <dbReference type="SAM" id="MobiDB-lite"/>
    </source>
</evidence>
<sequence length="373" mass="38744">MNSAYSMKKTYSNSTQQQRLSVSSSSYSPSLGNQENLRLLDLGGCVGIGVGTSISLGSLCGPHIELNETPGGENGLRYQIMRGTSVQTANSEGSRVLHVLRVQRPQETVSQDSERGLENLPGERDSLAFGGANIGMIGNRGVVELRAAGAGGGAGPGGGELAEIELGPGGHVGDLGEVGVEGDADDGGAFGGFDAELGFQGRGNEADGGRGEGLGFTERGVVDGGVREVRDRYEEGFAVAGSGLGGVEGEEDGLEASEGRRLWGVDTGEYDEAEMGVGGEEGVVEPVAEGVGAAEEERRERAGRSESAREERGSWEEEGRMAASAWMRERALDTDSHHECIGSVAGFLGSVVLGVGMDEDGDDESLRWNSMLL</sequence>
<reference evidence="2 3" key="1">
    <citation type="journal article" date="2023" name="Life. Sci Alliance">
        <title>Evolutionary insights into 3D genome organization and epigenetic landscape of Vigna mungo.</title>
        <authorList>
            <person name="Junaid A."/>
            <person name="Singh B."/>
            <person name="Bhatia S."/>
        </authorList>
    </citation>
    <scope>NUCLEOTIDE SEQUENCE [LARGE SCALE GENOMIC DNA]</scope>
    <source>
        <strain evidence="2">Urdbean</strain>
    </source>
</reference>
<feature type="compositionally biased region" description="Basic and acidic residues" evidence="1">
    <location>
        <begin position="295"/>
        <end position="319"/>
    </location>
</feature>
<organism evidence="2 3">
    <name type="scientific">Vigna mungo</name>
    <name type="common">Black gram</name>
    <name type="synonym">Phaseolus mungo</name>
    <dbReference type="NCBI Taxonomy" id="3915"/>
    <lineage>
        <taxon>Eukaryota</taxon>
        <taxon>Viridiplantae</taxon>
        <taxon>Streptophyta</taxon>
        <taxon>Embryophyta</taxon>
        <taxon>Tracheophyta</taxon>
        <taxon>Spermatophyta</taxon>
        <taxon>Magnoliopsida</taxon>
        <taxon>eudicotyledons</taxon>
        <taxon>Gunneridae</taxon>
        <taxon>Pentapetalae</taxon>
        <taxon>rosids</taxon>
        <taxon>fabids</taxon>
        <taxon>Fabales</taxon>
        <taxon>Fabaceae</taxon>
        <taxon>Papilionoideae</taxon>
        <taxon>50 kb inversion clade</taxon>
        <taxon>NPAAA clade</taxon>
        <taxon>indigoferoid/millettioid clade</taxon>
        <taxon>Phaseoleae</taxon>
        <taxon>Vigna</taxon>
    </lineage>
</organism>
<feature type="region of interest" description="Disordered" evidence="1">
    <location>
        <begin position="290"/>
        <end position="319"/>
    </location>
</feature>
<name>A0AAQ3PBZ6_VIGMU</name>
<dbReference type="Proteomes" id="UP001374535">
    <property type="component" value="Chromosome 1"/>
</dbReference>
<feature type="region of interest" description="Disordered" evidence="1">
    <location>
        <begin position="1"/>
        <end position="31"/>
    </location>
</feature>
<protein>
    <submittedName>
        <fullName evidence="2">Uncharacterized protein</fullName>
    </submittedName>
</protein>